<sequence>MDHFQIINKSYLLDMGLGPLGTSCFELPNSLRIDFEEVCVLLLSFGCNFISVEEESKRNLLVVIERGILGGGLFVDVPLVRRKMHKREKRRRTECDLDKVSAAMQLTKIINHPPRDHKGSISMNQEQAYLRREKKKFQQIKSEYYLESRLSNSIHVSCFTFVEEQITNFTWKHISIFSLNSPNSPLFFSALILFGLF</sequence>
<proteinExistence type="predicted"/>
<keyword evidence="2" id="KW-1185">Reference proteome</keyword>
<organism evidence="1 2">
    <name type="scientific">Dipteronia dyeriana</name>
    <dbReference type="NCBI Taxonomy" id="168575"/>
    <lineage>
        <taxon>Eukaryota</taxon>
        <taxon>Viridiplantae</taxon>
        <taxon>Streptophyta</taxon>
        <taxon>Embryophyta</taxon>
        <taxon>Tracheophyta</taxon>
        <taxon>Spermatophyta</taxon>
        <taxon>Magnoliopsida</taxon>
        <taxon>eudicotyledons</taxon>
        <taxon>Gunneridae</taxon>
        <taxon>Pentapetalae</taxon>
        <taxon>rosids</taxon>
        <taxon>malvids</taxon>
        <taxon>Sapindales</taxon>
        <taxon>Sapindaceae</taxon>
        <taxon>Hippocastanoideae</taxon>
        <taxon>Acereae</taxon>
        <taxon>Dipteronia</taxon>
    </lineage>
</organism>
<evidence type="ECO:0000313" key="2">
    <source>
        <dbReference type="Proteomes" id="UP001280121"/>
    </source>
</evidence>
<dbReference type="Proteomes" id="UP001280121">
    <property type="component" value="Unassembled WGS sequence"/>
</dbReference>
<evidence type="ECO:0000313" key="1">
    <source>
        <dbReference type="EMBL" id="KAK2648600.1"/>
    </source>
</evidence>
<dbReference type="EMBL" id="JANJYI010000005">
    <property type="protein sequence ID" value="KAK2648600.1"/>
    <property type="molecule type" value="Genomic_DNA"/>
</dbReference>
<gene>
    <name evidence="1" type="ORF">Ddye_016089</name>
</gene>
<protein>
    <submittedName>
        <fullName evidence="1">Uncharacterized protein</fullName>
    </submittedName>
</protein>
<accession>A0AAD9X057</accession>
<name>A0AAD9X057_9ROSI</name>
<reference evidence="1" key="1">
    <citation type="journal article" date="2023" name="Plant J.">
        <title>Genome sequences and population genomics provide insights into the demographic history, inbreeding, and mutation load of two 'living fossil' tree species of Dipteronia.</title>
        <authorList>
            <person name="Feng Y."/>
            <person name="Comes H.P."/>
            <person name="Chen J."/>
            <person name="Zhu S."/>
            <person name="Lu R."/>
            <person name="Zhang X."/>
            <person name="Li P."/>
            <person name="Qiu J."/>
            <person name="Olsen K.M."/>
            <person name="Qiu Y."/>
        </authorList>
    </citation>
    <scope>NUCLEOTIDE SEQUENCE</scope>
    <source>
        <strain evidence="1">KIB01</strain>
    </source>
</reference>
<feature type="non-terminal residue" evidence="1">
    <location>
        <position position="197"/>
    </location>
</feature>
<dbReference type="AlphaFoldDB" id="A0AAD9X057"/>
<comment type="caution">
    <text evidence="1">The sequence shown here is derived from an EMBL/GenBank/DDBJ whole genome shotgun (WGS) entry which is preliminary data.</text>
</comment>